<dbReference type="InterPro" id="IPR020846">
    <property type="entry name" value="MFS_dom"/>
</dbReference>
<evidence type="ECO:0000259" key="5">
    <source>
        <dbReference type="PROSITE" id="PS50850"/>
    </source>
</evidence>
<dbReference type="AlphaFoldDB" id="A0A840YL41"/>
<comment type="caution">
    <text evidence="6">The sequence shown here is derived from an EMBL/GenBank/DDBJ whole genome shotgun (WGS) entry which is preliminary data.</text>
</comment>
<keyword evidence="7" id="KW-1185">Reference proteome</keyword>
<evidence type="ECO:0000256" key="1">
    <source>
        <dbReference type="ARBA" id="ARBA00022692"/>
    </source>
</evidence>
<feature type="transmembrane region" description="Helical" evidence="4">
    <location>
        <begin position="194"/>
        <end position="214"/>
    </location>
</feature>
<feature type="transmembrane region" description="Helical" evidence="4">
    <location>
        <begin position="159"/>
        <end position="182"/>
    </location>
</feature>
<evidence type="ECO:0000313" key="7">
    <source>
        <dbReference type="Proteomes" id="UP000580654"/>
    </source>
</evidence>
<feature type="transmembrane region" description="Helical" evidence="4">
    <location>
        <begin position="291"/>
        <end position="310"/>
    </location>
</feature>
<dbReference type="Gene3D" id="1.20.1250.20">
    <property type="entry name" value="MFS general substrate transporter like domains"/>
    <property type="match status" value="2"/>
</dbReference>
<feature type="domain" description="Major facilitator superfamily (MFS) profile" evidence="5">
    <location>
        <begin position="36"/>
        <end position="434"/>
    </location>
</feature>
<feature type="transmembrane region" description="Helical" evidence="4">
    <location>
        <begin position="344"/>
        <end position="368"/>
    </location>
</feature>
<feature type="transmembrane region" description="Helical" evidence="4">
    <location>
        <begin position="412"/>
        <end position="430"/>
    </location>
</feature>
<accession>A0A840YL41</accession>
<dbReference type="PANTHER" id="PTHR11360:SF284">
    <property type="entry name" value="EG:103B4.3 PROTEIN-RELATED"/>
    <property type="match status" value="1"/>
</dbReference>
<organism evidence="6 7">
    <name type="scientific">Muricoccus pecuniae</name>
    <dbReference type="NCBI Taxonomy" id="693023"/>
    <lineage>
        <taxon>Bacteria</taxon>
        <taxon>Pseudomonadati</taxon>
        <taxon>Pseudomonadota</taxon>
        <taxon>Alphaproteobacteria</taxon>
        <taxon>Acetobacterales</taxon>
        <taxon>Roseomonadaceae</taxon>
        <taxon>Muricoccus</taxon>
    </lineage>
</organism>
<feature type="transmembrane region" description="Helical" evidence="4">
    <location>
        <begin position="257"/>
        <end position="276"/>
    </location>
</feature>
<feature type="transmembrane region" description="Helical" evidence="4">
    <location>
        <begin position="104"/>
        <end position="121"/>
    </location>
</feature>
<keyword evidence="3 4" id="KW-0472">Membrane</keyword>
<feature type="transmembrane region" description="Helical" evidence="4">
    <location>
        <begin position="133"/>
        <end position="152"/>
    </location>
</feature>
<dbReference type="InterPro" id="IPR036259">
    <property type="entry name" value="MFS_trans_sf"/>
</dbReference>
<evidence type="ECO:0000313" key="6">
    <source>
        <dbReference type="EMBL" id="MBB5695303.1"/>
    </source>
</evidence>
<keyword evidence="2 4" id="KW-1133">Transmembrane helix</keyword>
<dbReference type="GO" id="GO:0022857">
    <property type="term" value="F:transmembrane transporter activity"/>
    <property type="evidence" value="ECO:0007669"/>
    <property type="project" value="InterPro"/>
</dbReference>
<dbReference type="PROSITE" id="PS50850">
    <property type="entry name" value="MFS"/>
    <property type="match status" value="1"/>
</dbReference>
<dbReference type="Pfam" id="PF07690">
    <property type="entry name" value="MFS_1"/>
    <property type="match status" value="1"/>
</dbReference>
<name>A0A840YL41_9PROT</name>
<dbReference type="InterPro" id="IPR050327">
    <property type="entry name" value="Proton-linked_MCT"/>
</dbReference>
<dbReference type="PANTHER" id="PTHR11360">
    <property type="entry name" value="MONOCARBOXYLATE TRANSPORTER"/>
    <property type="match status" value="1"/>
</dbReference>
<sequence>MAPTSPKRPPEMPAGGPAPCRAPCGPSPCPPLRFRGWAVVAGSFTVQALSFGAVYSFPAFAEPLQRSFGASPTSLSLVYAASGAMAFATGAVSGPLADRFGARLPVSAGMVVIALGFLLAAQARSFVEVQLCYGLMVGLGAGLAYVPALAVVQRWFVAWRGLASGLATAGVGCGTALVPVSASLLAACGEWRDAFPIAALVIAALGLSAAQLLAHSPEHCGLLPDGGARPGPPAPPGGLTDVVEGLALREALRGRRFAALMAGCILLSAPIALPYAELLPSARARGMGPEAALWLLGLIGLGSILGRLAIGTAADRLGRPRTLLACCLGVAASMAWWAEAGGPASFAAFSLAFGIVQGGFVALLPSAVVDLYGRRSAGGIIGALFAGRALSVLLAPPLAAALSAAAGHSVPLLLMAGAALLGTALLAGALRAGDAGPLPAPLPPAEPRRAVV</sequence>
<dbReference type="EMBL" id="JACIJD010000016">
    <property type="protein sequence ID" value="MBB5695303.1"/>
    <property type="molecule type" value="Genomic_DNA"/>
</dbReference>
<protein>
    <submittedName>
        <fullName evidence="6">MFS family permease</fullName>
    </submittedName>
</protein>
<dbReference type="InterPro" id="IPR011701">
    <property type="entry name" value="MFS"/>
</dbReference>
<gene>
    <name evidence="6" type="ORF">FHS87_003358</name>
</gene>
<evidence type="ECO:0000256" key="4">
    <source>
        <dbReference type="SAM" id="Phobius"/>
    </source>
</evidence>
<reference evidence="6 7" key="1">
    <citation type="submission" date="2020-08" db="EMBL/GenBank/DDBJ databases">
        <title>Genomic Encyclopedia of Type Strains, Phase IV (KMG-IV): sequencing the most valuable type-strain genomes for metagenomic binning, comparative biology and taxonomic classification.</title>
        <authorList>
            <person name="Goeker M."/>
        </authorList>
    </citation>
    <scope>NUCLEOTIDE SEQUENCE [LARGE SCALE GENOMIC DNA]</scope>
    <source>
        <strain evidence="6 7">DSM 25622</strain>
    </source>
</reference>
<feature type="transmembrane region" description="Helical" evidence="4">
    <location>
        <begin position="380"/>
        <end position="406"/>
    </location>
</feature>
<feature type="transmembrane region" description="Helical" evidence="4">
    <location>
        <begin position="37"/>
        <end position="57"/>
    </location>
</feature>
<dbReference type="SUPFAM" id="SSF103473">
    <property type="entry name" value="MFS general substrate transporter"/>
    <property type="match status" value="1"/>
</dbReference>
<proteinExistence type="predicted"/>
<evidence type="ECO:0000256" key="2">
    <source>
        <dbReference type="ARBA" id="ARBA00022989"/>
    </source>
</evidence>
<feature type="transmembrane region" description="Helical" evidence="4">
    <location>
        <begin position="322"/>
        <end position="338"/>
    </location>
</feature>
<keyword evidence="1 4" id="KW-0812">Transmembrane</keyword>
<evidence type="ECO:0000256" key="3">
    <source>
        <dbReference type="ARBA" id="ARBA00023136"/>
    </source>
</evidence>
<feature type="transmembrane region" description="Helical" evidence="4">
    <location>
        <begin position="77"/>
        <end position="97"/>
    </location>
</feature>
<dbReference type="Proteomes" id="UP000580654">
    <property type="component" value="Unassembled WGS sequence"/>
</dbReference>
<dbReference type="RefSeq" id="WP_184520506.1">
    <property type="nucleotide sequence ID" value="NZ_JACIJD010000016.1"/>
</dbReference>